<evidence type="ECO:0000313" key="1">
    <source>
        <dbReference type="EMBL" id="CUN74708.1"/>
    </source>
</evidence>
<dbReference type="InterPro" id="IPR024539">
    <property type="entry name" value="DUF3877"/>
</dbReference>
<organism evidence="1 2">
    <name type="scientific">Blautia obeum</name>
    <dbReference type="NCBI Taxonomy" id="40520"/>
    <lineage>
        <taxon>Bacteria</taxon>
        <taxon>Bacillati</taxon>
        <taxon>Bacillota</taxon>
        <taxon>Clostridia</taxon>
        <taxon>Lachnospirales</taxon>
        <taxon>Lachnospiraceae</taxon>
        <taxon>Blautia</taxon>
    </lineage>
</organism>
<reference evidence="1 2" key="1">
    <citation type="submission" date="2015-09" db="EMBL/GenBank/DDBJ databases">
        <authorList>
            <consortium name="Pathogen Informatics"/>
        </authorList>
    </citation>
    <scope>NUCLEOTIDE SEQUENCE [LARGE SCALE GENOMIC DNA]</scope>
    <source>
        <strain evidence="1 2">2789STDY5608837</strain>
    </source>
</reference>
<accession>A0A173ZHL5</accession>
<name>A0A173ZHL5_9FIRM</name>
<evidence type="ECO:0000313" key="2">
    <source>
        <dbReference type="Proteomes" id="UP000095409"/>
    </source>
</evidence>
<dbReference type="Pfam" id="PF12993">
    <property type="entry name" value="DUF3877"/>
    <property type="match status" value="1"/>
</dbReference>
<dbReference type="RefSeq" id="WP_055065747.1">
    <property type="nucleotide sequence ID" value="NZ_CYZD01000003.1"/>
</dbReference>
<proteinExistence type="predicted"/>
<sequence length="177" mass="20949">MGYDKLERNLIDIIKEEQAKLGFFREDIHLYYPLSSLNHFFSAKDSADAMQERLNTLPTSITEKLGQIEISHKGDRFCFHIPKEGTVYVHDNTAPNEFIKSLVELVAKHDCTMNEILDLFHTYSQNIITEEINNDEFDRLIRFADKPEDTYYYCFKDEGCHIIYHRFLPEDYADFDF</sequence>
<dbReference type="AlphaFoldDB" id="A0A173ZHL5"/>
<dbReference type="Proteomes" id="UP000095409">
    <property type="component" value="Unassembled WGS sequence"/>
</dbReference>
<gene>
    <name evidence="1" type="ORF">ERS852394_00816</name>
</gene>
<protein>
    <submittedName>
        <fullName evidence="1">DUF based on E. rectale Gene description</fullName>
    </submittedName>
</protein>
<dbReference type="EMBL" id="CYZD01000003">
    <property type="protein sequence ID" value="CUN74708.1"/>
    <property type="molecule type" value="Genomic_DNA"/>
</dbReference>